<protein>
    <submittedName>
        <fullName evidence="1">Uncharacterized protein</fullName>
    </submittedName>
</protein>
<keyword evidence="2" id="KW-1185">Reference proteome</keyword>
<dbReference type="AlphaFoldDB" id="A0AAV4VI25"/>
<name>A0AAV4VI25_CAEEX</name>
<dbReference type="EMBL" id="BPLR01014557">
    <property type="protein sequence ID" value="GIY69620.1"/>
    <property type="molecule type" value="Genomic_DNA"/>
</dbReference>
<dbReference type="Proteomes" id="UP001054945">
    <property type="component" value="Unassembled WGS sequence"/>
</dbReference>
<evidence type="ECO:0000313" key="1">
    <source>
        <dbReference type="EMBL" id="GIY69620.1"/>
    </source>
</evidence>
<evidence type="ECO:0000313" key="2">
    <source>
        <dbReference type="Proteomes" id="UP001054945"/>
    </source>
</evidence>
<accession>A0AAV4VI25</accession>
<sequence>MQLTLKVRFLPAYQPPLWYVSWFPLVKNVNLLRGDSSLLSNQQLMVQYRMFTGYQGKTVPSSWLAQGGGPVSRSGPASRFLGLTGGTGCTLLTAVVQRRALTVKSCKSIPVMVT</sequence>
<reference evidence="1 2" key="1">
    <citation type="submission" date="2021-06" db="EMBL/GenBank/DDBJ databases">
        <title>Caerostris extrusa draft genome.</title>
        <authorList>
            <person name="Kono N."/>
            <person name="Arakawa K."/>
        </authorList>
    </citation>
    <scope>NUCLEOTIDE SEQUENCE [LARGE SCALE GENOMIC DNA]</scope>
</reference>
<organism evidence="1 2">
    <name type="scientific">Caerostris extrusa</name>
    <name type="common">Bark spider</name>
    <name type="synonym">Caerostris bankana</name>
    <dbReference type="NCBI Taxonomy" id="172846"/>
    <lineage>
        <taxon>Eukaryota</taxon>
        <taxon>Metazoa</taxon>
        <taxon>Ecdysozoa</taxon>
        <taxon>Arthropoda</taxon>
        <taxon>Chelicerata</taxon>
        <taxon>Arachnida</taxon>
        <taxon>Araneae</taxon>
        <taxon>Araneomorphae</taxon>
        <taxon>Entelegynae</taxon>
        <taxon>Araneoidea</taxon>
        <taxon>Araneidae</taxon>
        <taxon>Caerostris</taxon>
    </lineage>
</organism>
<comment type="caution">
    <text evidence="1">The sequence shown here is derived from an EMBL/GenBank/DDBJ whole genome shotgun (WGS) entry which is preliminary data.</text>
</comment>
<gene>
    <name evidence="1" type="ORF">CEXT_717991</name>
</gene>
<proteinExistence type="predicted"/>